<evidence type="ECO:0000256" key="3">
    <source>
        <dbReference type="ARBA" id="ARBA00022741"/>
    </source>
</evidence>
<accession>A0A0W0G817</accession>
<dbReference type="InterPro" id="IPR039657">
    <property type="entry name" value="Dimethylallyltransferase"/>
</dbReference>
<dbReference type="Gene3D" id="3.40.50.300">
    <property type="entry name" value="P-loop containing nucleotide triphosphate hydrolases"/>
    <property type="match status" value="1"/>
</dbReference>
<comment type="caution">
    <text evidence="6">The sequence shown here is derived from an EMBL/GenBank/DDBJ whole genome shotgun (WGS) entry which is preliminary data.</text>
</comment>
<dbReference type="AlphaFoldDB" id="A0A0W0G817"/>
<keyword evidence="2" id="KW-0808">Transferase</keyword>
<dbReference type="InterPro" id="IPR018022">
    <property type="entry name" value="IPT"/>
</dbReference>
<dbReference type="Pfam" id="PF01715">
    <property type="entry name" value="IPPT"/>
    <property type="match status" value="1"/>
</dbReference>
<gene>
    <name evidence="6" type="ORF">WG66_2709</name>
</gene>
<proteinExistence type="inferred from homology"/>
<dbReference type="Gene3D" id="1.10.20.140">
    <property type="match status" value="1"/>
</dbReference>
<keyword evidence="4" id="KW-0067">ATP-binding</keyword>
<feature type="compositionally biased region" description="Polar residues" evidence="5">
    <location>
        <begin position="443"/>
        <end position="458"/>
    </location>
</feature>
<dbReference type="InterPro" id="IPR027417">
    <property type="entry name" value="P-loop_NTPase"/>
</dbReference>
<name>A0A0W0G817_MONRR</name>
<dbReference type="SUPFAM" id="SSF52540">
    <property type="entry name" value="P-loop containing nucleoside triphosphate hydrolases"/>
    <property type="match status" value="1"/>
</dbReference>
<reference evidence="6 7" key="1">
    <citation type="submission" date="2015-12" db="EMBL/GenBank/DDBJ databases">
        <title>Draft genome sequence of Moniliophthora roreri, the causal agent of frosty pod rot of cacao.</title>
        <authorList>
            <person name="Aime M.C."/>
            <person name="Diaz-Valderrama J.R."/>
            <person name="Kijpornyongpan T."/>
            <person name="Phillips-Mora W."/>
        </authorList>
    </citation>
    <scope>NUCLEOTIDE SEQUENCE [LARGE SCALE GENOMIC DNA]</scope>
    <source>
        <strain evidence="6 7">MCA 2952</strain>
    </source>
</reference>
<dbReference type="Proteomes" id="UP000054988">
    <property type="component" value="Unassembled WGS sequence"/>
</dbReference>
<evidence type="ECO:0000313" key="7">
    <source>
        <dbReference type="Proteomes" id="UP000054988"/>
    </source>
</evidence>
<evidence type="ECO:0000256" key="5">
    <source>
        <dbReference type="SAM" id="MobiDB-lite"/>
    </source>
</evidence>
<sequence length="458" mass="51972">MALRPLIAICGTTGVGKSNLAIDIALALSQSNATWKGARIINADAMQVYAGMDIITNKVPLSERQGVEHLLMGFKSPTEQYVVGEWVRDALKAVENAHKEKHVPIVVGGTSYWIQHLLFPNRLVRDMTSDDESPRMPPVSMSEDLAKLISFLPQDLLDLFNALPDPPPNADTQPEAAYTLYNLLKALDPSIAERWHWKDTRKVLRSLRIVQETGQRPSEVIDEQSRNRVRPRFNTLCFWVYARPEILKPRLDLRVDKMVEQGMLDEVRSLREMAASHHEASSGYREFHHYLSLESPSDKDYKLALDNMKTSTRQYAKKQISWLRNKLLPALYDSNIVEETSHTYLLDATEVEGWNATVRDTAVQITTAFLNNDVLPDPFSLSDIAKTMLRVDIKPTAPNTVLLEEGKEWTEHLTSRVHKRSIQKRTQASRIEMYKQRGRQARASGSVSQSESDADISN</sequence>
<dbReference type="PANTHER" id="PTHR11088">
    <property type="entry name" value="TRNA DIMETHYLALLYLTRANSFERASE"/>
    <property type="match status" value="1"/>
</dbReference>
<dbReference type="PANTHER" id="PTHR11088:SF89">
    <property type="entry name" value="TRNA DIMETHYLALLYLTRANSFERASE"/>
    <property type="match status" value="1"/>
</dbReference>
<dbReference type="EMBL" id="LATX01000871">
    <property type="protein sequence ID" value="KTB44703.1"/>
    <property type="molecule type" value="Genomic_DNA"/>
</dbReference>
<keyword evidence="3" id="KW-0547">Nucleotide-binding</keyword>
<evidence type="ECO:0000256" key="4">
    <source>
        <dbReference type="ARBA" id="ARBA00022840"/>
    </source>
</evidence>
<evidence type="ECO:0000256" key="2">
    <source>
        <dbReference type="ARBA" id="ARBA00022679"/>
    </source>
</evidence>
<feature type="region of interest" description="Disordered" evidence="5">
    <location>
        <begin position="434"/>
        <end position="458"/>
    </location>
</feature>
<dbReference type="eggNOG" id="KOG1384">
    <property type="taxonomic scope" value="Eukaryota"/>
</dbReference>
<dbReference type="GO" id="GO:0052381">
    <property type="term" value="F:tRNA dimethylallyltransferase activity"/>
    <property type="evidence" value="ECO:0007669"/>
    <property type="project" value="InterPro"/>
</dbReference>
<evidence type="ECO:0000256" key="1">
    <source>
        <dbReference type="ARBA" id="ARBA00005842"/>
    </source>
</evidence>
<dbReference type="GO" id="GO:0006400">
    <property type="term" value="P:tRNA modification"/>
    <property type="evidence" value="ECO:0007669"/>
    <property type="project" value="TreeGrafter"/>
</dbReference>
<evidence type="ECO:0000313" key="6">
    <source>
        <dbReference type="EMBL" id="KTB44703.1"/>
    </source>
</evidence>
<organism evidence="6 7">
    <name type="scientific">Moniliophthora roreri</name>
    <name type="common">Frosty pod rot fungus</name>
    <name type="synonym">Monilia roreri</name>
    <dbReference type="NCBI Taxonomy" id="221103"/>
    <lineage>
        <taxon>Eukaryota</taxon>
        <taxon>Fungi</taxon>
        <taxon>Dikarya</taxon>
        <taxon>Basidiomycota</taxon>
        <taxon>Agaricomycotina</taxon>
        <taxon>Agaricomycetes</taxon>
        <taxon>Agaricomycetidae</taxon>
        <taxon>Agaricales</taxon>
        <taxon>Marasmiineae</taxon>
        <taxon>Marasmiaceae</taxon>
        <taxon>Moniliophthora</taxon>
    </lineage>
</organism>
<protein>
    <submittedName>
        <fullName evidence="6">Uncharacterized protein</fullName>
    </submittedName>
</protein>
<dbReference type="GO" id="GO:0005524">
    <property type="term" value="F:ATP binding"/>
    <property type="evidence" value="ECO:0007669"/>
    <property type="project" value="UniProtKB-KW"/>
</dbReference>
<dbReference type="GO" id="GO:0005739">
    <property type="term" value="C:mitochondrion"/>
    <property type="evidence" value="ECO:0007669"/>
    <property type="project" value="TreeGrafter"/>
</dbReference>
<comment type="similarity">
    <text evidence="1">Belongs to the IPP transferase family.</text>
</comment>
<dbReference type="HAMAP" id="MF_00185">
    <property type="entry name" value="IPP_trans"/>
    <property type="match status" value="1"/>
</dbReference>